<dbReference type="PANTHER" id="PTHR40074:SF2">
    <property type="entry name" value="O-ACETYLTRANSFERASE WECH"/>
    <property type="match status" value="1"/>
</dbReference>
<evidence type="ECO:0000256" key="4">
    <source>
        <dbReference type="ARBA" id="ARBA00022692"/>
    </source>
</evidence>
<evidence type="ECO:0000256" key="7">
    <source>
        <dbReference type="SAM" id="Phobius"/>
    </source>
</evidence>
<evidence type="ECO:0000313" key="10">
    <source>
        <dbReference type="Proteomes" id="UP001061862"/>
    </source>
</evidence>
<dbReference type="GO" id="GO:0016746">
    <property type="term" value="F:acyltransferase activity"/>
    <property type="evidence" value="ECO:0007669"/>
    <property type="project" value="UniProtKB-KW"/>
</dbReference>
<feature type="transmembrane region" description="Helical" evidence="7">
    <location>
        <begin position="62"/>
        <end position="80"/>
    </location>
</feature>
<name>A0ABY6CBV0_9HYPH</name>
<feature type="domain" description="Acyltransferase 3" evidence="8">
    <location>
        <begin position="13"/>
        <end position="322"/>
    </location>
</feature>
<protein>
    <submittedName>
        <fullName evidence="9">Acyltransferase</fullName>
    </submittedName>
</protein>
<feature type="transmembrane region" description="Helical" evidence="7">
    <location>
        <begin position="185"/>
        <end position="201"/>
    </location>
</feature>
<reference evidence="9 10" key="1">
    <citation type="submission" date="2022-09" db="EMBL/GenBank/DDBJ databases">
        <title>Interaction between co-microsymbionts with complementary sets of symbiotic genes in legume-rhizobium systems.</title>
        <authorList>
            <person name="Safronova V."/>
            <person name="Sazanova A."/>
            <person name="Afonin A."/>
            <person name="Chirak E."/>
        </authorList>
    </citation>
    <scope>NUCLEOTIDE SEQUENCE [LARGE SCALE GENOMIC DNA]</scope>
    <source>
        <strain evidence="9 10">A18/4-1</strain>
    </source>
</reference>
<feature type="transmembrane region" description="Helical" evidence="7">
    <location>
        <begin position="213"/>
        <end position="235"/>
    </location>
</feature>
<evidence type="ECO:0000256" key="3">
    <source>
        <dbReference type="ARBA" id="ARBA00022475"/>
    </source>
</evidence>
<keyword evidence="10" id="KW-1185">Reference proteome</keyword>
<feature type="transmembrane region" description="Helical" evidence="7">
    <location>
        <begin position="21"/>
        <end position="42"/>
    </location>
</feature>
<proteinExistence type="inferred from homology"/>
<evidence type="ECO:0000313" key="9">
    <source>
        <dbReference type="EMBL" id="UXN69727.1"/>
    </source>
</evidence>
<feature type="transmembrane region" description="Helical" evidence="7">
    <location>
        <begin position="154"/>
        <end position="173"/>
    </location>
</feature>
<evidence type="ECO:0000256" key="2">
    <source>
        <dbReference type="ARBA" id="ARBA00007400"/>
    </source>
</evidence>
<feature type="transmembrane region" description="Helical" evidence="7">
    <location>
        <begin position="307"/>
        <end position="327"/>
    </location>
</feature>
<feature type="transmembrane region" description="Helical" evidence="7">
    <location>
        <begin position="247"/>
        <end position="263"/>
    </location>
</feature>
<dbReference type="Proteomes" id="UP001061862">
    <property type="component" value="Chromosome"/>
</dbReference>
<dbReference type="RefSeq" id="WP_262168333.1">
    <property type="nucleotide sequence ID" value="NZ_CP104965.1"/>
</dbReference>
<dbReference type="InterPro" id="IPR002656">
    <property type="entry name" value="Acyl_transf_3_dom"/>
</dbReference>
<accession>A0ABY6CBV0</accession>
<keyword evidence="5 7" id="KW-1133">Transmembrane helix</keyword>
<dbReference type="PANTHER" id="PTHR40074">
    <property type="entry name" value="O-ACETYLTRANSFERASE WECH"/>
    <property type="match status" value="1"/>
</dbReference>
<keyword evidence="3" id="KW-1003">Cell membrane</keyword>
<feature type="transmembrane region" description="Helical" evidence="7">
    <location>
        <begin position="270"/>
        <end position="287"/>
    </location>
</feature>
<dbReference type="Pfam" id="PF01757">
    <property type="entry name" value="Acyl_transf_3"/>
    <property type="match status" value="1"/>
</dbReference>
<organism evidence="9 10">
    <name type="scientific">Devosia neptuniae</name>
    <dbReference type="NCBI Taxonomy" id="191302"/>
    <lineage>
        <taxon>Bacteria</taxon>
        <taxon>Pseudomonadati</taxon>
        <taxon>Pseudomonadota</taxon>
        <taxon>Alphaproteobacteria</taxon>
        <taxon>Hyphomicrobiales</taxon>
        <taxon>Devosiaceae</taxon>
        <taxon>Devosia</taxon>
    </lineage>
</organism>
<evidence type="ECO:0000256" key="5">
    <source>
        <dbReference type="ARBA" id="ARBA00022989"/>
    </source>
</evidence>
<comment type="subcellular location">
    <subcellularLocation>
        <location evidence="1">Cell membrane</location>
        <topology evidence="1">Multi-pass membrane protein</topology>
    </subcellularLocation>
</comment>
<sequence>MRSEVQARSGRLEYVETIRGLACLLLVAFHVTGTNLTDGLMLDQWHPLRVVNDGLDNSRMPIFSFISGFVLSAAIVSVSQWQGAMLSKVKRLLVPMAVVSAIFYAMRALADYDQQPFLSIFFVQYAHYWFLQATFVLTALLLTVSLLLKGRSDLAAVVLLVFFVPFFIFVGRWEPNVMSMFQGSYLAPFFLSGHLFAYYLRHRTRRDEGDLPAWLTVVLGVLLALLLVVNTALVLELLHLPRPIVNVHRVILGLCSALFLFLFKPRSKILFYFGTHTYAIFLFHVIFTGTTREVFQKLWPAMPPELIFLPAFLMGLFGPILIEKLALKTDLTALLLLGIDLKAQRHKAARRKEETAQAVPGAWAPVIPTAPRETG</sequence>
<feature type="transmembrane region" description="Helical" evidence="7">
    <location>
        <begin position="129"/>
        <end position="147"/>
    </location>
</feature>
<gene>
    <name evidence="9" type="ORF">N8A98_21360</name>
</gene>
<evidence type="ECO:0000256" key="1">
    <source>
        <dbReference type="ARBA" id="ARBA00004651"/>
    </source>
</evidence>
<keyword evidence="9" id="KW-0808">Transferase</keyword>
<evidence type="ECO:0000259" key="8">
    <source>
        <dbReference type="Pfam" id="PF01757"/>
    </source>
</evidence>
<comment type="similarity">
    <text evidence="2">Belongs to the acyltransferase 3 family.</text>
</comment>
<keyword evidence="6 7" id="KW-0472">Membrane</keyword>
<feature type="transmembrane region" description="Helical" evidence="7">
    <location>
        <begin position="92"/>
        <end position="109"/>
    </location>
</feature>
<evidence type="ECO:0000256" key="6">
    <source>
        <dbReference type="ARBA" id="ARBA00023136"/>
    </source>
</evidence>
<keyword evidence="4 7" id="KW-0812">Transmembrane</keyword>
<dbReference type="EMBL" id="CP104965">
    <property type="protein sequence ID" value="UXN69727.1"/>
    <property type="molecule type" value="Genomic_DNA"/>
</dbReference>
<keyword evidence="9" id="KW-0012">Acyltransferase</keyword>